<proteinExistence type="predicted"/>
<dbReference type="EMBL" id="JAXAVX010000001">
    <property type="protein sequence ID" value="MDX8150000.1"/>
    <property type="molecule type" value="Genomic_DNA"/>
</dbReference>
<gene>
    <name evidence="3" type="ORF">SK069_00210</name>
</gene>
<feature type="compositionally biased region" description="Low complexity" evidence="1">
    <location>
        <begin position="296"/>
        <end position="326"/>
    </location>
</feature>
<accession>A0ABU4VF19</accession>
<reference evidence="3 4" key="1">
    <citation type="submission" date="2023-11" db="EMBL/GenBank/DDBJ databases">
        <authorList>
            <person name="Xu M."/>
            <person name="Jiang T."/>
        </authorList>
    </citation>
    <scope>NUCLEOTIDE SEQUENCE [LARGE SCALE GENOMIC DNA]</scope>
    <source>
        <strain evidence="3 4">SD</strain>
    </source>
</reference>
<feature type="transmembrane region" description="Helical" evidence="2">
    <location>
        <begin position="616"/>
        <end position="637"/>
    </location>
</feature>
<keyword evidence="2" id="KW-0812">Transmembrane</keyword>
<feature type="compositionally biased region" description="Low complexity" evidence="1">
    <location>
        <begin position="643"/>
        <end position="658"/>
    </location>
</feature>
<protein>
    <recommendedName>
        <fullName evidence="5">Zinc-finger domain-containing protein</fullName>
    </recommendedName>
</protein>
<feature type="compositionally biased region" description="Basic and acidic residues" evidence="1">
    <location>
        <begin position="532"/>
        <end position="546"/>
    </location>
</feature>
<feature type="compositionally biased region" description="Pro residues" evidence="1">
    <location>
        <begin position="444"/>
        <end position="455"/>
    </location>
</feature>
<keyword evidence="4" id="KW-1185">Reference proteome</keyword>
<comment type="caution">
    <text evidence="3">The sequence shown here is derived from an EMBL/GenBank/DDBJ whole genome shotgun (WGS) entry which is preliminary data.</text>
</comment>
<evidence type="ECO:0000256" key="1">
    <source>
        <dbReference type="SAM" id="MobiDB-lite"/>
    </source>
</evidence>
<feature type="region of interest" description="Disordered" evidence="1">
    <location>
        <begin position="638"/>
        <end position="667"/>
    </location>
</feature>
<feature type="compositionally biased region" description="Basic and acidic residues" evidence="1">
    <location>
        <begin position="396"/>
        <end position="416"/>
    </location>
</feature>
<feature type="region of interest" description="Disordered" evidence="1">
    <location>
        <begin position="186"/>
        <end position="599"/>
    </location>
</feature>
<name>A0ABU4VF19_9ACTN</name>
<evidence type="ECO:0000313" key="4">
    <source>
        <dbReference type="Proteomes" id="UP001277761"/>
    </source>
</evidence>
<keyword evidence="2" id="KW-1133">Transmembrane helix</keyword>
<feature type="compositionally biased region" description="Acidic residues" evidence="1">
    <location>
        <begin position="368"/>
        <end position="378"/>
    </location>
</feature>
<feature type="compositionally biased region" description="Basic residues" evidence="1">
    <location>
        <begin position="456"/>
        <end position="468"/>
    </location>
</feature>
<evidence type="ECO:0000256" key="2">
    <source>
        <dbReference type="SAM" id="Phobius"/>
    </source>
</evidence>
<sequence length="667" mass="69081">MSARSSSSSGGVTPQGIRDADPLVLALLVERRGGRVLAYGDEVAAPDHALQAAAEAFTAFRLAVGGADDTGQIDPEATLLHATRHAAARHAENPYRPFGRELTEHRTSACELMPRLLVAWIESRLSVGDEQRLVRHLRRCPDCRALQDAFARAEERYRTATAATPDATEASVIVSTMAAAPLVAAVAEPEGADEAAPEPVEPPAPVEAPAADEAMADAEGHEPEAADATPPREEAPAAIEDAPEGLDVPEPHPDVAPDPEPDVAPPADPPAGTAAPVAEAAPEPEEPTDVVASGLGADEAAPAATEPGPTVEEPVDPAAHPPVADVDAQEHGSGSPSPLEPGTAPAGEPTDPEPEDAEPTPYGGVERSDDDLGPEESFTEQPPETPVDDEVVAHAGRWDDGWTHEFEAVDGDRPAEDDGGPGVPIASPADPLGPEAIGYVVPAPGFPQPDPVPPAPRRRTPARSRRGGGRGPSGRPLVPSRGDAEPEAPPVRRRRRPAEVDAARAEAGEVAPQPAPPREEPPASEPEPVPPARREDPIPPEPRDDAPTTAWRVQPDEEPFSDPVPDEEHHAWAQDDAASAWDERQPSPPVSPATVEGGGAITARPAGTVAVVVRQLGVPAILLVLVVVAALLVAGVFGDDGDGQPPATTTPTTVPSDPSQLPSLDLP</sequence>
<keyword evidence="2" id="KW-0472">Membrane</keyword>
<dbReference type="Proteomes" id="UP001277761">
    <property type="component" value="Unassembled WGS sequence"/>
</dbReference>
<evidence type="ECO:0008006" key="5">
    <source>
        <dbReference type="Google" id="ProtNLM"/>
    </source>
</evidence>
<feature type="compositionally biased region" description="Pro residues" evidence="1">
    <location>
        <begin position="256"/>
        <end position="269"/>
    </location>
</feature>
<feature type="compositionally biased region" description="Basic and acidic residues" evidence="1">
    <location>
        <begin position="497"/>
        <end position="507"/>
    </location>
</feature>
<feature type="compositionally biased region" description="Low complexity" evidence="1">
    <location>
        <begin position="270"/>
        <end position="281"/>
    </location>
</feature>
<evidence type="ECO:0000313" key="3">
    <source>
        <dbReference type="EMBL" id="MDX8150000.1"/>
    </source>
</evidence>
<organism evidence="3 4">
    <name type="scientific">Patulibacter brassicae</name>
    <dbReference type="NCBI Taxonomy" id="1705717"/>
    <lineage>
        <taxon>Bacteria</taxon>
        <taxon>Bacillati</taxon>
        <taxon>Actinomycetota</taxon>
        <taxon>Thermoleophilia</taxon>
        <taxon>Solirubrobacterales</taxon>
        <taxon>Patulibacteraceae</taxon>
        <taxon>Patulibacter</taxon>
    </lineage>
</organism>
<feature type="compositionally biased region" description="Basic and acidic residues" evidence="1">
    <location>
        <begin position="218"/>
        <end position="235"/>
    </location>
</feature>